<dbReference type="STRING" id="472175.EL18_02109"/>
<dbReference type="Proteomes" id="UP000053675">
    <property type="component" value="Unassembled WGS sequence"/>
</dbReference>
<protein>
    <submittedName>
        <fullName evidence="1">Uncharacterized protein</fullName>
    </submittedName>
</protein>
<dbReference type="EMBL" id="JMQM01000001">
    <property type="protein sequence ID" value="KFB11067.1"/>
    <property type="molecule type" value="Genomic_DNA"/>
</dbReference>
<proteinExistence type="predicted"/>
<evidence type="ECO:0000313" key="1">
    <source>
        <dbReference type="EMBL" id="KFB11067.1"/>
    </source>
</evidence>
<name>A0A084UDN1_9HYPH</name>
<sequence length="78" mass="9188">MSMWWLEPGWTEACCSSCGAKIWPEGDPDWGLCWPCMQHQSEAQQQEQEAESRYQHEMEEMERQYRLESLSKATGEQS</sequence>
<evidence type="ECO:0000313" key="2">
    <source>
        <dbReference type="Proteomes" id="UP000053675"/>
    </source>
</evidence>
<comment type="caution">
    <text evidence="1">The sequence shown here is derived from an EMBL/GenBank/DDBJ whole genome shotgun (WGS) entry which is preliminary data.</text>
</comment>
<reference evidence="1 2" key="1">
    <citation type="submission" date="2014-05" db="EMBL/GenBank/DDBJ databases">
        <title>Draft Genome Sequence of Nitratireductor basaltis Strain UMTGB225, A Marine Bacterium Isolated from Green Barrel Tunicate.</title>
        <authorList>
            <person name="Gan H.Y."/>
        </authorList>
    </citation>
    <scope>NUCLEOTIDE SEQUENCE [LARGE SCALE GENOMIC DNA]</scope>
    <source>
        <strain evidence="1 2">UMTGB225</strain>
    </source>
</reference>
<keyword evidence="2" id="KW-1185">Reference proteome</keyword>
<gene>
    <name evidence="1" type="ORF">EL18_02109</name>
</gene>
<organism evidence="1 2">
    <name type="scientific">Nitratireductor basaltis</name>
    <dbReference type="NCBI Taxonomy" id="472175"/>
    <lineage>
        <taxon>Bacteria</taxon>
        <taxon>Pseudomonadati</taxon>
        <taxon>Pseudomonadota</taxon>
        <taxon>Alphaproteobacteria</taxon>
        <taxon>Hyphomicrobiales</taxon>
        <taxon>Phyllobacteriaceae</taxon>
        <taxon>Nitratireductor</taxon>
    </lineage>
</organism>
<dbReference type="AlphaFoldDB" id="A0A084UDN1"/>
<accession>A0A084UDN1</accession>